<reference evidence="1 2" key="1">
    <citation type="journal article" date="2014" name="BMC Genomics">
        <title>The genome of the intracellular bacterium of the coastal bivalve, Solemya velum: a blueprint for thriving in and out of symbiosis.</title>
        <authorList>
            <person name="Dmytrenko O."/>
            <person name="Russell S.L."/>
            <person name="Loo W.T."/>
            <person name="Fontanez K.M."/>
            <person name="Liao L."/>
            <person name="Roeselers G."/>
            <person name="Sharma R."/>
            <person name="Stewart F.J."/>
            <person name="Newton I.L."/>
            <person name="Woyke T."/>
            <person name="Wu D."/>
            <person name="Lang J.M."/>
            <person name="Eisen J.A."/>
            <person name="Cavanaugh C.M."/>
        </authorList>
    </citation>
    <scope>NUCLEOTIDE SEQUENCE [LARGE SCALE GENOMIC DNA]</scope>
    <source>
        <strain evidence="1 2">WH</strain>
    </source>
</reference>
<comment type="caution">
    <text evidence="1">The sequence shown here is derived from an EMBL/GenBank/DDBJ whole genome shotgun (WGS) entry which is preliminary data.</text>
</comment>
<evidence type="ECO:0000313" key="1">
    <source>
        <dbReference type="EMBL" id="KHF24993.1"/>
    </source>
</evidence>
<evidence type="ECO:0000313" key="2">
    <source>
        <dbReference type="Proteomes" id="UP000030856"/>
    </source>
</evidence>
<gene>
    <name evidence="1" type="ORF">JV46_09050</name>
</gene>
<name>A0A0B0H459_SOVGS</name>
<proteinExistence type="predicted"/>
<dbReference type="EMBL" id="JRAA01000002">
    <property type="protein sequence ID" value="KHF24993.1"/>
    <property type="molecule type" value="Genomic_DNA"/>
</dbReference>
<organism evidence="1 2">
    <name type="scientific">Solemya velum gill symbiont</name>
    <dbReference type="NCBI Taxonomy" id="2340"/>
    <lineage>
        <taxon>Bacteria</taxon>
        <taxon>Pseudomonadati</taxon>
        <taxon>Pseudomonadota</taxon>
        <taxon>Gammaproteobacteria</taxon>
        <taxon>sulfur-oxidizing symbionts</taxon>
    </lineage>
</organism>
<accession>A0A0B0H459</accession>
<keyword evidence="2" id="KW-1185">Reference proteome</keyword>
<dbReference type="Proteomes" id="UP000030856">
    <property type="component" value="Unassembled WGS sequence"/>
</dbReference>
<protein>
    <submittedName>
        <fullName evidence="1">Uncharacterized protein</fullName>
    </submittedName>
</protein>
<sequence>MEGSVGKRIELIKAIGVPNVSSDDNDNREFNFQVQLNRVG</sequence>
<dbReference type="AlphaFoldDB" id="A0A0B0H459"/>